<sequence>MQFFFWRFTLRMFSEIDERIMEELMIDLVGSSSRERENPAASDTTSRHRGESEEEGKNRKEEQKKKADERLVAFGFEFFRVYHSCFTIANAMSIWEKYEIPNDFVIQVPATDDHPKLSH</sequence>
<gene>
    <name evidence="2" type="ORF">Sradi_3262300</name>
</gene>
<protein>
    <submittedName>
        <fullName evidence="2">Uncharacterized protein</fullName>
    </submittedName>
</protein>
<reference evidence="2" key="2">
    <citation type="journal article" date="2024" name="Plant">
        <title>Genomic evolution and insights into agronomic trait innovations of Sesamum species.</title>
        <authorList>
            <person name="Miao H."/>
            <person name="Wang L."/>
            <person name="Qu L."/>
            <person name="Liu H."/>
            <person name="Sun Y."/>
            <person name="Le M."/>
            <person name="Wang Q."/>
            <person name="Wei S."/>
            <person name="Zheng Y."/>
            <person name="Lin W."/>
            <person name="Duan Y."/>
            <person name="Cao H."/>
            <person name="Xiong S."/>
            <person name="Wang X."/>
            <person name="Wei L."/>
            <person name="Li C."/>
            <person name="Ma Q."/>
            <person name="Ju M."/>
            <person name="Zhao R."/>
            <person name="Li G."/>
            <person name="Mu C."/>
            <person name="Tian Q."/>
            <person name="Mei H."/>
            <person name="Zhang T."/>
            <person name="Gao T."/>
            <person name="Zhang H."/>
        </authorList>
    </citation>
    <scope>NUCLEOTIDE SEQUENCE</scope>
    <source>
        <strain evidence="2">G02</strain>
    </source>
</reference>
<name>A0AAW2R1E8_SESRA</name>
<reference evidence="2" key="1">
    <citation type="submission" date="2020-06" db="EMBL/GenBank/DDBJ databases">
        <authorList>
            <person name="Li T."/>
            <person name="Hu X."/>
            <person name="Zhang T."/>
            <person name="Song X."/>
            <person name="Zhang H."/>
            <person name="Dai N."/>
            <person name="Sheng W."/>
            <person name="Hou X."/>
            <person name="Wei L."/>
        </authorList>
    </citation>
    <scope>NUCLEOTIDE SEQUENCE</scope>
    <source>
        <strain evidence="2">G02</strain>
        <tissue evidence="2">Leaf</tissue>
    </source>
</reference>
<evidence type="ECO:0000313" key="2">
    <source>
        <dbReference type="EMBL" id="KAL0373466.1"/>
    </source>
</evidence>
<dbReference type="AlphaFoldDB" id="A0AAW2R1E8"/>
<feature type="compositionally biased region" description="Basic and acidic residues" evidence="1">
    <location>
        <begin position="45"/>
        <end position="66"/>
    </location>
</feature>
<evidence type="ECO:0000256" key="1">
    <source>
        <dbReference type="SAM" id="MobiDB-lite"/>
    </source>
</evidence>
<dbReference type="EMBL" id="JACGWJ010000014">
    <property type="protein sequence ID" value="KAL0373466.1"/>
    <property type="molecule type" value="Genomic_DNA"/>
</dbReference>
<feature type="region of interest" description="Disordered" evidence="1">
    <location>
        <begin position="32"/>
        <end position="66"/>
    </location>
</feature>
<accession>A0AAW2R1E8</accession>
<comment type="caution">
    <text evidence="2">The sequence shown here is derived from an EMBL/GenBank/DDBJ whole genome shotgun (WGS) entry which is preliminary data.</text>
</comment>
<organism evidence="2">
    <name type="scientific">Sesamum radiatum</name>
    <name type="common">Black benniseed</name>
    <dbReference type="NCBI Taxonomy" id="300843"/>
    <lineage>
        <taxon>Eukaryota</taxon>
        <taxon>Viridiplantae</taxon>
        <taxon>Streptophyta</taxon>
        <taxon>Embryophyta</taxon>
        <taxon>Tracheophyta</taxon>
        <taxon>Spermatophyta</taxon>
        <taxon>Magnoliopsida</taxon>
        <taxon>eudicotyledons</taxon>
        <taxon>Gunneridae</taxon>
        <taxon>Pentapetalae</taxon>
        <taxon>asterids</taxon>
        <taxon>lamiids</taxon>
        <taxon>Lamiales</taxon>
        <taxon>Pedaliaceae</taxon>
        <taxon>Sesamum</taxon>
    </lineage>
</organism>
<proteinExistence type="predicted"/>